<dbReference type="GO" id="GO:0005524">
    <property type="term" value="F:ATP binding"/>
    <property type="evidence" value="ECO:0007669"/>
    <property type="project" value="UniProtKB-KW"/>
</dbReference>
<dbReference type="FunFam" id="3.30.565.10:FF:000010">
    <property type="entry name" value="Sensor histidine kinase RcsC"/>
    <property type="match status" value="1"/>
</dbReference>
<gene>
    <name evidence="18" type="ORF">L228DRAFT_265722</name>
</gene>
<evidence type="ECO:0000256" key="1">
    <source>
        <dbReference type="ARBA" id="ARBA00000085"/>
    </source>
</evidence>
<dbReference type="PROSITE" id="PS50110">
    <property type="entry name" value="RESPONSE_REGULATORY"/>
    <property type="match status" value="1"/>
</dbReference>
<dbReference type="GO" id="GO:0009927">
    <property type="term" value="F:histidine phosphotransfer kinase activity"/>
    <property type="evidence" value="ECO:0007669"/>
    <property type="project" value="TreeGrafter"/>
</dbReference>
<dbReference type="CDD" id="cd00082">
    <property type="entry name" value="HisKA"/>
    <property type="match status" value="1"/>
</dbReference>
<dbReference type="EMBL" id="KV407455">
    <property type="protein sequence ID" value="KZF25246.1"/>
    <property type="molecule type" value="Genomic_DNA"/>
</dbReference>
<dbReference type="GeneID" id="28899892"/>
<dbReference type="SUPFAM" id="SSF56112">
    <property type="entry name" value="Protein kinase-like (PK-like)"/>
    <property type="match status" value="1"/>
</dbReference>
<reference evidence="18 19" key="1">
    <citation type="journal article" date="2016" name="Fungal Biol.">
        <title>The genome of Xylona heveae provides a window into fungal endophytism.</title>
        <authorList>
            <person name="Gazis R."/>
            <person name="Kuo A."/>
            <person name="Riley R."/>
            <person name="LaButti K."/>
            <person name="Lipzen A."/>
            <person name="Lin J."/>
            <person name="Amirebrahimi M."/>
            <person name="Hesse C.N."/>
            <person name="Spatafora J.W."/>
            <person name="Henrissat B."/>
            <person name="Hainaut M."/>
            <person name="Grigoriev I.V."/>
            <person name="Hibbett D.S."/>
        </authorList>
    </citation>
    <scope>NUCLEOTIDE SEQUENCE [LARGE SCALE GENOMIC DNA]</scope>
    <source>
        <strain evidence="18 19">TC161</strain>
    </source>
</reference>
<evidence type="ECO:0000256" key="13">
    <source>
        <dbReference type="PROSITE-ProRule" id="PRU00169"/>
    </source>
</evidence>
<dbReference type="InterPro" id="IPR011006">
    <property type="entry name" value="CheY-like_superfamily"/>
</dbReference>
<keyword evidence="9" id="KW-0418">Kinase</keyword>
<evidence type="ECO:0000256" key="7">
    <source>
        <dbReference type="ARBA" id="ARBA00022692"/>
    </source>
</evidence>
<evidence type="ECO:0000256" key="5">
    <source>
        <dbReference type="ARBA" id="ARBA00022553"/>
    </source>
</evidence>
<dbReference type="Pfam" id="PF02518">
    <property type="entry name" value="HATPase_c"/>
    <property type="match status" value="1"/>
</dbReference>
<dbReference type="Gene3D" id="3.30.565.10">
    <property type="entry name" value="Histidine kinase-like ATPase, C-terminal domain"/>
    <property type="match status" value="1"/>
</dbReference>
<dbReference type="PANTHER" id="PTHR43047:SF46">
    <property type="entry name" value="HISTIDINE KINASE_RESPONSE REGULATOR, PUTATIVE (AFU_ORTHOLOGUE AFUA_3G12550)-RELATED"/>
    <property type="match status" value="1"/>
</dbReference>
<dbReference type="InterPro" id="IPR011009">
    <property type="entry name" value="Kinase-like_dom_sf"/>
</dbReference>
<evidence type="ECO:0000313" key="18">
    <source>
        <dbReference type="EMBL" id="KZF25246.1"/>
    </source>
</evidence>
<keyword evidence="19" id="KW-1185">Reference proteome</keyword>
<keyword evidence="11" id="KW-1133">Transmembrane helix</keyword>
<protein>
    <recommendedName>
        <fullName evidence="3">histidine kinase</fullName>
        <ecNumber evidence="3">2.7.13.3</ecNumber>
    </recommendedName>
</protein>
<dbReference type="InterPro" id="IPR003661">
    <property type="entry name" value="HisK_dim/P_dom"/>
</dbReference>
<dbReference type="PROSITE" id="PS50011">
    <property type="entry name" value="PROTEIN_KINASE_DOM"/>
    <property type="match status" value="1"/>
</dbReference>
<evidence type="ECO:0000256" key="3">
    <source>
        <dbReference type="ARBA" id="ARBA00012438"/>
    </source>
</evidence>
<evidence type="ECO:0000259" key="15">
    <source>
        <dbReference type="PROSITE" id="PS50011"/>
    </source>
</evidence>
<dbReference type="GO" id="GO:0005886">
    <property type="term" value="C:plasma membrane"/>
    <property type="evidence" value="ECO:0007669"/>
    <property type="project" value="UniProtKB-SubCell"/>
</dbReference>
<feature type="compositionally biased region" description="Low complexity" evidence="14">
    <location>
        <begin position="538"/>
        <end position="547"/>
    </location>
</feature>
<feature type="region of interest" description="Disordered" evidence="14">
    <location>
        <begin position="454"/>
        <end position="547"/>
    </location>
</feature>
<keyword evidence="7" id="KW-0812">Transmembrane</keyword>
<dbReference type="FunFam" id="1.10.287.130:FF:000003">
    <property type="entry name" value="Histidine kinase"/>
    <property type="match status" value="1"/>
</dbReference>
<dbReference type="SMART" id="SM00448">
    <property type="entry name" value="REC"/>
    <property type="match status" value="1"/>
</dbReference>
<dbReference type="Gene3D" id="3.40.50.2300">
    <property type="match status" value="1"/>
</dbReference>
<evidence type="ECO:0000256" key="14">
    <source>
        <dbReference type="SAM" id="MobiDB-lite"/>
    </source>
</evidence>
<feature type="compositionally biased region" description="Polar residues" evidence="14">
    <location>
        <begin position="186"/>
        <end position="195"/>
    </location>
</feature>
<evidence type="ECO:0000256" key="11">
    <source>
        <dbReference type="ARBA" id="ARBA00022989"/>
    </source>
</evidence>
<dbReference type="OMA" id="HAHLARK"/>
<dbReference type="SMART" id="SM00065">
    <property type="entry name" value="GAF"/>
    <property type="match status" value="1"/>
</dbReference>
<dbReference type="InParanoid" id="A0A165IQR7"/>
<dbReference type="Proteomes" id="UP000076632">
    <property type="component" value="Unassembled WGS sequence"/>
</dbReference>
<dbReference type="SUPFAM" id="SSF47384">
    <property type="entry name" value="Homodimeric domain of signal transducing histidine kinase"/>
    <property type="match status" value="1"/>
</dbReference>
<dbReference type="InterPro" id="IPR004358">
    <property type="entry name" value="Sig_transdc_His_kin-like_C"/>
</dbReference>
<dbReference type="Pfam" id="PF00072">
    <property type="entry name" value="Response_reg"/>
    <property type="match status" value="1"/>
</dbReference>
<dbReference type="Pfam" id="PF13191">
    <property type="entry name" value="AAA_16"/>
    <property type="match status" value="1"/>
</dbReference>
<dbReference type="SUPFAM" id="SSF55874">
    <property type="entry name" value="ATPase domain of HSP90 chaperone/DNA topoisomerase II/histidine kinase"/>
    <property type="match status" value="1"/>
</dbReference>
<dbReference type="InterPro" id="IPR001789">
    <property type="entry name" value="Sig_transdc_resp-reg_receiver"/>
</dbReference>
<keyword evidence="12" id="KW-0472">Membrane</keyword>
<dbReference type="SUPFAM" id="SSF55781">
    <property type="entry name" value="GAF domain-like"/>
    <property type="match status" value="1"/>
</dbReference>
<evidence type="ECO:0000256" key="9">
    <source>
        <dbReference type="ARBA" id="ARBA00022777"/>
    </source>
</evidence>
<dbReference type="Pfam" id="PF00512">
    <property type="entry name" value="HisKA"/>
    <property type="match status" value="1"/>
</dbReference>
<dbReference type="SMART" id="SM00387">
    <property type="entry name" value="HATPase_c"/>
    <property type="match status" value="1"/>
</dbReference>
<dbReference type="InterPro" id="IPR027417">
    <property type="entry name" value="P-loop_NTPase"/>
</dbReference>
<comment type="subcellular location">
    <subcellularLocation>
        <location evidence="2">Cell membrane</location>
        <topology evidence="2">Multi-pass membrane protein</topology>
    </subcellularLocation>
</comment>
<dbReference type="SUPFAM" id="SSF52540">
    <property type="entry name" value="P-loop containing nucleoside triphosphate hydrolases"/>
    <property type="match status" value="1"/>
</dbReference>
<dbReference type="GO" id="GO:0000155">
    <property type="term" value="F:phosphorelay sensor kinase activity"/>
    <property type="evidence" value="ECO:0007669"/>
    <property type="project" value="InterPro"/>
</dbReference>
<evidence type="ECO:0000256" key="10">
    <source>
        <dbReference type="ARBA" id="ARBA00022840"/>
    </source>
</evidence>
<dbReference type="Pfam" id="PF13185">
    <property type="entry name" value="GAF_2"/>
    <property type="match status" value="1"/>
</dbReference>
<keyword evidence="6" id="KW-0808">Transferase</keyword>
<evidence type="ECO:0000256" key="12">
    <source>
        <dbReference type="ARBA" id="ARBA00023136"/>
    </source>
</evidence>
<dbReference type="EC" id="2.7.13.3" evidence="3"/>
<evidence type="ECO:0000259" key="17">
    <source>
        <dbReference type="PROSITE" id="PS50110"/>
    </source>
</evidence>
<feature type="compositionally biased region" description="Low complexity" evidence="14">
    <location>
        <begin position="669"/>
        <end position="688"/>
    </location>
</feature>
<feature type="domain" description="Protein kinase" evidence="15">
    <location>
        <begin position="82"/>
        <end position="388"/>
    </location>
</feature>
<proteinExistence type="predicted"/>
<keyword evidence="5 13" id="KW-0597">Phosphoprotein</keyword>
<dbReference type="FunFam" id="3.40.50.2300:FF:000285">
    <property type="entry name" value="Putative sensor histidine kinase/response regulator"/>
    <property type="match status" value="1"/>
</dbReference>
<dbReference type="CDD" id="cd16922">
    <property type="entry name" value="HATPase_EvgS-ArcB-TorS-like"/>
    <property type="match status" value="1"/>
</dbReference>
<feature type="compositionally biased region" description="Polar residues" evidence="14">
    <location>
        <begin position="77"/>
        <end position="89"/>
    </location>
</feature>
<feature type="domain" description="Histidine kinase" evidence="16">
    <location>
        <begin position="1888"/>
        <end position="2110"/>
    </location>
</feature>
<feature type="domain" description="Response regulatory" evidence="17">
    <location>
        <begin position="2161"/>
        <end position="2286"/>
    </location>
</feature>
<dbReference type="Gene3D" id="1.10.287.130">
    <property type="match status" value="1"/>
</dbReference>
<evidence type="ECO:0000256" key="8">
    <source>
        <dbReference type="ARBA" id="ARBA00022741"/>
    </source>
</evidence>
<dbReference type="SMART" id="SM00388">
    <property type="entry name" value="HisKA"/>
    <property type="match status" value="1"/>
</dbReference>
<feature type="region of interest" description="Disordered" evidence="14">
    <location>
        <begin position="1"/>
        <end position="20"/>
    </location>
</feature>
<feature type="region of interest" description="Disordered" evidence="14">
    <location>
        <begin position="54"/>
        <end position="99"/>
    </location>
</feature>
<feature type="region of interest" description="Disordered" evidence="14">
    <location>
        <begin position="186"/>
        <end position="206"/>
    </location>
</feature>
<evidence type="ECO:0000256" key="6">
    <source>
        <dbReference type="ARBA" id="ARBA00022679"/>
    </source>
</evidence>
<dbReference type="PRINTS" id="PR00344">
    <property type="entry name" value="BCTRLSENSOR"/>
</dbReference>
<organism evidence="18 19">
    <name type="scientific">Xylona heveae (strain CBS 132557 / TC161)</name>
    <dbReference type="NCBI Taxonomy" id="1328760"/>
    <lineage>
        <taxon>Eukaryota</taxon>
        <taxon>Fungi</taxon>
        <taxon>Dikarya</taxon>
        <taxon>Ascomycota</taxon>
        <taxon>Pezizomycotina</taxon>
        <taxon>Xylonomycetes</taxon>
        <taxon>Xylonales</taxon>
        <taxon>Xylonaceae</taxon>
        <taxon>Xylona</taxon>
    </lineage>
</organism>
<dbReference type="InterPro" id="IPR041664">
    <property type="entry name" value="AAA_16"/>
</dbReference>
<evidence type="ECO:0000256" key="4">
    <source>
        <dbReference type="ARBA" id="ARBA00022475"/>
    </source>
</evidence>
<keyword evidence="8" id="KW-0547">Nucleotide-binding</keyword>
<keyword evidence="10" id="KW-0067">ATP-binding</keyword>
<comment type="catalytic activity">
    <reaction evidence="1">
        <text>ATP + protein L-histidine = ADP + protein N-phospho-L-histidine.</text>
        <dbReference type="EC" id="2.7.13.3"/>
    </reaction>
</comment>
<dbReference type="InterPro" id="IPR029016">
    <property type="entry name" value="GAF-like_dom_sf"/>
</dbReference>
<dbReference type="InterPro" id="IPR003594">
    <property type="entry name" value="HATPase_dom"/>
</dbReference>
<feature type="modified residue" description="4-aspartylphosphate" evidence="13">
    <location>
        <position position="2217"/>
    </location>
</feature>
<feature type="region of interest" description="Disordered" evidence="14">
    <location>
        <begin position="669"/>
        <end position="690"/>
    </location>
</feature>
<dbReference type="STRING" id="1328760.A0A165IQR7"/>
<dbReference type="PANTHER" id="PTHR43047">
    <property type="entry name" value="TWO-COMPONENT HISTIDINE PROTEIN KINASE"/>
    <property type="match status" value="1"/>
</dbReference>
<dbReference type="RefSeq" id="XP_018190801.1">
    <property type="nucleotide sequence ID" value="XM_018334755.1"/>
</dbReference>
<dbReference type="InterPro" id="IPR036890">
    <property type="entry name" value="HATPase_C_sf"/>
</dbReference>
<dbReference type="Gene3D" id="1.10.510.10">
    <property type="entry name" value="Transferase(Phosphotransferase) domain 1"/>
    <property type="match status" value="1"/>
</dbReference>
<feature type="compositionally biased region" description="Polar residues" evidence="14">
    <location>
        <begin position="513"/>
        <end position="526"/>
    </location>
</feature>
<dbReference type="InterPro" id="IPR036097">
    <property type="entry name" value="HisK_dim/P_sf"/>
</dbReference>
<accession>A0A165IQR7</accession>
<dbReference type="FunFam" id="3.30.450.40:FF:000044">
    <property type="entry name" value="Putative sensor histidine kinase/response regulator"/>
    <property type="match status" value="1"/>
</dbReference>
<dbReference type="SMART" id="SM00220">
    <property type="entry name" value="S_TKc"/>
    <property type="match status" value="1"/>
</dbReference>
<dbReference type="InterPro" id="IPR005467">
    <property type="entry name" value="His_kinase_dom"/>
</dbReference>
<dbReference type="FunFam" id="1.10.510.10:FF:000579">
    <property type="entry name" value="Sensor histidine kinase/response regulator, putative"/>
    <property type="match status" value="1"/>
</dbReference>
<dbReference type="InterPro" id="IPR000719">
    <property type="entry name" value="Prot_kinase_dom"/>
</dbReference>
<name>A0A165IQR7_XYLHT</name>
<evidence type="ECO:0000259" key="16">
    <source>
        <dbReference type="PROSITE" id="PS50109"/>
    </source>
</evidence>
<dbReference type="InterPro" id="IPR003018">
    <property type="entry name" value="GAF"/>
</dbReference>
<dbReference type="PROSITE" id="PS50109">
    <property type="entry name" value="HIS_KIN"/>
    <property type="match status" value="1"/>
</dbReference>
<feature type="compositionally biased region" description="Low complexity" evidence="14">
    <location>
        <begin position="471"/>
        <end position="500"/>
    </location>
</feature>
<keyword evidence="4" id="KW-1003">Cell membrane</keyword>
<dbReference type="CDD" id="cd17546">
    <property type="entry name" value="REC_hyHK_CKI1_RcsC-like"/>
    <property type="match status" value="1"/>
</dbReference>
<feature type="compositionally biased region" description="Low complexity" evidence="14">
    <location>
        <begin position="56"/>
        <end position="76"/>
    </location>
</feature>
<dbReference type="SUPFAM" id="SSF52172">
    <property type="entry name" value="CheY-like"/>
    <property type="match status" value="1"/>
</dbReference>
<dbReference type="Gene3D" id="3.30.450.40">
    <property type="match status" value="1"/>
</dbReference>
<sequence>MDRQELAAEPPPQLSKRLAQIPGYVWDETTEPFHSSYDNWHVFGLRKISDHHRLSKQSAALQQSSPARAQSPSGSADSTNRPNQSSNSDQGEHGSEAAAKAEALAEGFLPVVARISTHVLRLEREFHLCKTLIQTIDKNCRHTVRPIELTWLPRLPDDPGPIVVSIFESPGRNYVKDLLSLRSPQYRNSASHSSSENVGAGENGADGGEERMSVQVFLDFAVGACECLELLHNGHKIVHGELRGDAFHFNQSTGLVKLINFGSGPRSFENGLTSTGWSSLSREIGVKDKLQYIAPEQTGRMPAEPDSRTDIYSLGVLFWTLLTAQPAFDGDTPMDVMQSVLSRRIPPVTSKRPEVPDALSNIIQRMTHKKIDQRYHSVLGLKYDLKTFRRILVNGDTKALGNFEIGTRDVSSFFKLPTTMVGRQEEHAQILQILERSSKRHGYVGTSKNGLYSISSGSSISDPRNDVLEFGDGSSDTTSSHGGDDGAALSGLGPSLMPSSQGICESIPEVPSSRPSASSTGKISTDSLDDVRPSSIPSGSLGRASLSDRSSSLAKRSYGSKFRRRGLCEVITITGAAGLGKSCLAQSVHAEARRLGYVASAKFDNSKGSPFEPVLKLMSSLFRQIFSEADISTEFHTSLRAKIRPIWGVLHTMLDLPEWVIGFSSSRASSSRHGSSIGTSTNGSSIGTPPLRPQIPTIGGTIPSATNDLMLSSRSMRFINLFLDVLRTLTAHKFICLCLDDLHSADEESLDMISKIVSSRIRLVLIVTLRPGAFSNPKLRGIFDSDHAAITNIELAPLSEDDIVEYVSTTLHRPADYVFPLASVIQEKSNGNPFMLREMLDTCYRKNCVWYSWQETSWEYDLDKVFSEFQVEQYGQQLSGDFVARRLRELPRPARTILAWASLLGHTFSFALIQKLMSGEFASEDEAMGEPLTTPVFLVADEDIVDGLQAAIGAHVLIADEDEDHFRFSHDRYTTAAATLRDPSALQKMHYMIAQALMKYSEMDDRTLYSRCQHICFAVNLIRERVPARRHFRDLLVQAATKASESGAKAAALYYYSHCLELLQSEPWNDSLSDVSYQETLQLYNRAAECHLYQGLLPEALELLHQTFKHAKDVVDKTRSWVLQSRVFTQSGDTFATFQALRNCLADLGLVLTEMTWDDCDSWFHKLKTKLQDMDLSHALMAQESQDRNLLALASCLVEIQGVAWWTDPLLFYQVTLHAVSIHLDQGLYPQVGLCYTHLASICCSRFSMIEFGVRMGEFSHELLSRFTYHSEVFFRGHISQCMLVSHFTKHCQKQRSTLEAALDTTAEDKTLTLTVLGAVAVCKLYCSEDMAEIEGFCISYGEEIFAWSKDFRGGVFLMAVQQVCRALQGKTNYESPKEVCNDENHNSETYMAEIQTALSKPERALQNYQSFLIMPLYFFGHLAQAVRLGESMLQNLNSLWSMRQHRGVLLYLGLAKISLARSQARSSEAKLETLRFVRDLRDKIRAWGAVNEINYAVWSSLLSAEISDFEGDYESALGNYESCLDHAQLQHFVLEEALGHELLAEFFLRRGSRRAGRSAIRDAIATYNRISATGKAKHLTEKHLALLGGAKSLNKVDTGCQTDFSENTTYRLEQNERQTTHNLGQETSQDRTRAWLNPSFAAEEVKNDQSLSGLGLDMIDLTSILESSQVLSSELHVDRLLAKMTDIILETTGGLSDLVAIVTEDGDSWSIKAVGDPENGVTSYPDGRPLNAVEGQFSSQVILYVLRFKEPVFVQNLMEDERFSNVSEAYLAKNPIGKSIIALPIVHTDSLLGALYLEGQPNSFTERNLTVLRLLVNQIGISIANALLFKRIERVSASNLSMIESQKRALSQAREAEKKAKLAEAEAMRNVRLKEEAARAKSMFLANVSHELRTPLNGVIGMSELLKGTALNEEQSGYADSIRVCADTLLTVINDILDFSKLEAGKMILLNIPLNLHESISEVVRALSYTNLERGLETHEEFNLDRKLLVMGDPVRLHQIFMNLLSNAYKFTPSGSVTVRATTDYETEDSLTVTCSVSDTGIGITSDQLSRLFQPFSQADSSTARSYGGSGLGLSICKAMIENVLNGKIWLESSPGVGTTVYFTLTFSKAPKDALAKGEHLTGKETDPMAIYSPPASAPPVSDPFAPTIDLSQIPREKIRICIAEDNPLNQKIALSFVQKLGFKCDAYNDGQQALEALRERAAKGADEAYHLVLMDVQMPVLDGYEATKLIRQDKMPLVRGVLVIAMTASAIRGDREKCLEAGMNDYLAKPVRAQVLKTMLEQYLGQKPEDIPDLPKAAKNMANSAASQVETSKQ</sequence>
<evidence type="ECO:0000256" key="2">
    <source>
        <dbReference type="ARBA" id="ARBA00004651"/>
    </source>
</evidence>
<evidence type="ECO:0000313" key="19">
    <source>
        <dbReference type="Proteomes" id="UP000076632"/>
    </source>
</evidence>
<dbReference type="Pfam" id="PF00069">
    <property type="entry name" value="Pkinase"/>
    <property type="match status" value="1"/>
</dbReference>
<dbReference type="OrthoDB" id="60033at2759"/>